<dbReference type="Pfam" id="PF04230">
    <property type="entry name" value="PS_pyruv_trans"/>
    <property type="match status" value="1"/>
</dbReference>
<protein>
    <submittedName>
        <fullName evidence="2">Polysaccharide pyruvyl transferase family protein</fullName>
    </submittedName>
</protein>
<accession>A0A3S3P483</accession>
<dbReference type="RefSeq" id="WP_128217660.1">
    <property type="nucleotide sequence ID" value="NZ_RBZY01000024.1"/>
</dbReference>
<sequence>MPNVFVAVTGQEDNLGDSVLRRGLINAVRSSGARLHVLTGRNSASYRSALGLHADDTVYESSAAWFSAFDRSVLSSVRTHFVFNAGEARIEKAHSYMGAKLVARLAWARARGGSVLHTGIGVRAAAERRTARVRLGLRTCSLVTWRDQVSADITGVGRVEPDWAFSLGQDADARPSGERTRLVVSMRGDRDEPAPLWYSAVRGLVEAENLEVVVASQVVRDNERARHVASELGGVPVSTWDSGDHADREREMRELFAGSRAVVSDRLHALAIGATEGAVPLGFTGGSPEKVRRTLAVAGLDGGCAGVAEYRDAEHAVQALRAALEMDPAARCAEARTRLTALSSDMAQLLS</sequence>
<dbReference type="AlphaFoldDB" id="A0A3S3P483"/>
<dbReference type="EMBL" id="RBZY01000024">
    <property type="protein sequence ID" value="RWR19183.1"/>
    <property type="molecule type" value="Genomic_DNA"/>
</dbReference>
<dbReference type="GO" id="GO:0016740">
    <property type="term" value="F:transferase activity"/>
    <property type="evidence" value="ECO:0007669"/>
    <property type="project" value="UniProtKB-KW"/>
</dbReference>
<proteinExistence type="predicted"/>
<evidence type="ECO:0000313" key="3">
    <source>
        <dbReference type="Proteomes" id="UP000285970"/>
    </source>
</evidence>
<organism evidence="2 3">
    <name type="scientific">Microbacterium enclense</name>
    <dbReference type="NCBI Taxonomy" id="993073"/>
    <lineage>
        <taxon>Bacteria</taxon>
        <taxon>Bacillati</taxon>
        <taxon>Actinomycetota</taxon>
        <taxon>Actinomycetes</taxon>
        <taxon>Micrococcales</taxon>
        <taxon>Microbacteriaceae</taxon>
        <taxon>Microbacterium</taxon>
    </lineage>
</organism>
<name>A0A3S3P483_9MICO</name>
<reference evidence="2 3" key="1">
    <citation type="journal article" date="2018" name="Front. Microbiol.">
        <title>Novel Insights Into Bacterial Dimethylsulfoniopropionate Catabolism in the East China Sea.</title>
        <authorList>
            <person name="Liu J."/>
            <person name="Liu J."/>
            <person name="Zhang S.H."/>
            <person name="Liang J."/>
            <person name="Lin H."/>
            <person name="Song D."/>
            <person name="Yang G.P."/>
            <person name="Todd J.D."/>
            <person name="Zhang X.H."/>
        </authorList>
    </citation>
    <scope>NUCLEOTIDE SEQUENCE [LARGE SCALE GENOMIC DNA]</scope>
    <source>
        <strain evidence="2 3">ZYFD042</strain>
    </source>
</reference>
<comment type="caution">
    <text evidence="2">The sequence shown here is derived from an EMBL/GenBank/DDBJ whole genome shotgun (WGS) entry which is preliminary data.</text>
</comment>
<gene>
    <name evidence="2" type="ORF">D8Y23_08195</name>
</gene>
<keyword evidence="2" id="KW-0808">Transferase</keyword>
<dbReference type="OrthoDB" id="477186at2"/>
<feature type="domain" description="Polysaccharide pyruvyl transferase" evidence="1">
    <location>
        <begin position="132"/>
        <end position="275"/>
    </location>
</feature>
<dbReference type="Proteomes" id="UP000285970">
    <property type="component" value="Unassembled WGS sequence"/>
</dbReference>
<evidence type="ECO:0000259" key="1">
    <source>
        <dbReference type="Pfam" id="PF04230"/>
    </source>
</evidence>
<dbReference type="InterPro" id="IPR007345">
    <property type="entry name" value="Polysacch_pyruvyl_Trfase"/>
</dbReference>
<evidence type="ECO:0000313" key="2">
    <source>
        <dbReference type="EMBL" id="RWR19183.1"/>
    </source>
</evidence>